<name>A0A8J2S9M1_9STRA</name>
<dbReference type="InterPro" id="IPR014030">
    <property type="entry name" value="Ketoacyl_synth_N"/>
</dbReference>
<evidence type="ECO:0000256" key="2">
    <source>
        <dbReference type="ARBA" id="ARBA00022553"/>
    </source>
</evidence>
<comment type="caution">
    <text evidence="6">The sequence shown here is derived from an EMBL/GenBank/DDBJ whole genome shotgun (WGS) entry which is preliminary data.</text>
</comment>
<keyword evidence="1" id="KW-0596">Phosphopantetheine</keyword>
<protein>
    <recommendedName>
        <fullName evidence="8">Carrier domain-containing protein</fullName>
    </recommendedName>
</protein>
<proteinExistence type="predicted"/>
<evidence type="ECO:0000256" key="3">
    <source>
        <dbReference type="ARBA" id="ARBA00022679"/>
    </source>
</evidence>
<evidence type="ECO:0000259" key="5">
    <source>
        <dbReference type="PROSITE" id="PS52004"/>
    </source>
</evidence>
<evidence type="ECO:0008006" key="8">
    <source>
        <dbReference type="Google" id="ProtNLM"/>
    </source>
</evidence>
<dbReference type="GO" id="GO:0004315">
    <property type="term" value="F:3-oxoacyl-[acyl-carrier-protein] synthase activity"/>
    <property type="evidence" value="ECO:0007669"/>
    <property type="project" value="InterPro"/>
</dbReference>
<feature type="domain" description="Carrier" evidence="4">
    <location>
        <begin position="89"/>
        <end position="164"/>
    </location>
</feature>
<dbReference type="EMBL" id="CAKKNE010000002">
    <property type="protein sequence ID" value="CAH0367055.1"/>
    <property type="molecule type" value="Genomic_DNA"/>
</dbReference>
<dbReference type="SMART" id="SM01294">
    <property type="entry name" value="PKS_PP_betabranch"/>
    <property type="match status" value="1"/>
</dbReference>
<dbReference type="InterPro" id="IPR036736">
    <property type="entry name" value="ACP-like_sf"/>
</dbReference>
<feature type="domain" description="Ketosynthase family 3 (KS3)" evidence="5">
    <location>
        <begin position="194"/>
        <end position="371"/>
    </location>
</feature>
<dbReference type="PROSITE" id="PS00606">
    <property type="entry name" value="KS3_1"/>
    <property type="match status" value="1"/>
</dbReference>
<dbReference type="PANTHER" id="PTHR43775:SF51">
    <property type="entry name" value="INACTIVE PHENOLPHTHIOCEROL SYNTHESIS POLYKETIDE SYNTHASE TYPE I PKS1-RELATED"/>
    <property type="match status" value="1"/>
</dbReference>
<dbReference type="Pfam" id="PF00109">
    <property type="entry name" value="ketoacyl-synt"/>
    <property type="match status" value="1"/>
</dbReference>
<dbReference type="Gene3D" id="1.10.1200.10">
    <property type="entry name" value="ACP-like"/>
    <property type="match status" value="1"/>
</dbReference>
<evidence type="ECO:0000256" key="1">
    <source>
        <dbReference type="ARBA" id="ARBA00022450"/>
    </source>
</evidence>
<dbReference type="GO" id="GO:0006633">
    <property type="term" value="P:fatty acid biosynthetic process"/>
    <property type="evidence" value="ECO:0007669"/>
    <property type="project" value="InterPro"/>
</dbReference>
<keyword evidence="7" id="KW-1185">Reference proteome</keyword>
<dbReference type="InterPro" id="IPR018201">
    <property type="entry name" value="Ketoacyl_synth_AS"/>
</dbReference>
<dbReference type="PROSITE" id="PS50075">
    <property type="entry name" value="CARRIER"/>
    <property type="match status" value="1"/>
</dbReference>
<dbReference type="InterPro" id="IPR050091">
    <property type="entry name" value="PKS_NRPS_Biosynth_Enz"/>
</dbReference>
<dbReference type="OrthoDB" id="329835at2759"/>
<dbReference type="Proteomes" id="UP000789595">
    <property type="component" value="Unassembled WGS sequence"/>
</dbReference>
<dbReference type="Gene3D" id="3.40.47.10">
    <property type="match status" value="1"/>
</dbReference>
<dbReference type="PROSITE" id="PS52004">
    <property type="entry name" value="KS3_2"/>
    <property type="match status" value="1"/>
</dbReference>
<gene>
    <name evidence="6" type="ORF">PECAL_2P00520</name>
</gene>
<dbReference type="InterPro" id="IPR016039">
    <property type="entry name" value="Thiolase-like"/>
</dbReference>
<dbReference type="GO" id="GO:0004312">
    <property type="term" value="F:fatty acid synthase activity"/>
    <property type="evidence" value="ECO:0007669"/>
    <property type="project" value="TreeGrafter"/>
</dbReference>
<evidence type="ECO:0000313" key="6">
    <source>
        <dbReference type="EMBL" id="CAH0367055.1"/>
    </source>
</evidence>
<evidence type="ECO:0000313" key="7">
    <source>
        <dbReference type="Proteomes" id="UP000789595"/>
    </source>
</evidence>
<dbReference type="SUPFAM" id="SSF47336">
    <property type="entry name" value="ACP-like"/>
    <property type="match status" value="1"/>
</dbReference>
<keyword evidence="2" id="KW-0597">Phosphoprotein</keyword>
<dbReference type="InterPro" id="IPR020806">
    <property type="entry name" value="PKS_PP-bd"/>
</dbReference>
<evidence type="ECO:0000259" key="4">
    <source>
        <dbReference type="PROSITE" id="PS50075"/>
    </source>
</evidence>
<reference evidence="6" key="1">
    <citation type="submission" date="2021-11" db="EMBL/GenBank/DDBJ databases">
        <authorList>
            <consortium name="Genoscope - CEA"/>
            <person name="William W."/>
        </authorList>
    </citation>
    <scope>NUCLEOTIDE SEQUENCE</scope>
</reference>
<keyword evidence="3" id="KW-0808">Transferase</keyword>
<dbReference type="SUPFAM" id="SSF53901">
    <property type="entry name" value="Thiolase-like"/>
    <property type="match status" value="1"/>
</dbReference>
<dbReference type="InterPro" id="IPR020841">
    <property type="entry name" value="PKS_Beta-ketoAc_synthase_dom"/>
</dbReference>
<organism evidence="6 7">
    <name type="scientific">Pelagomonas calceolata</name>
    <dbReference type="NCBI Taxonomy" id="35677"/>
    <lineage>
        <taxon>Eukaryota</taxon>
        <taxon>Sar</taxon>
        <taxon>Stramenopiles</taxon>
        <taxon>Ochrophyta</taxon>
        <taxon>Pelagophyceae</taxon>
        <taxon>Pelagomonadales</taxon>
        <taxon>Pelagomonadaceae</taxon>
        <taxon>Pelagomonas</taxon>
    </lineage>
</organism>
<dbReference type="AlphaFoldDB" id="A0A8J2S9M1"/>
<dbReference type="SMART" id="SM00823">
    <property type="entry name" value="PKS_PP"/>
    <property type="match status" value="1"/>
</dbReference>
<sequence>MATMRAPGLAASRSRLQSIKLARETIEDIISLRSFKTHSSIYLLRSISLQLPLSLSETSSRRAVQQALILTSTSSDEYKQQLNGNSKAGPTPVHARETVKAVAHEVMGTHIDENAPLMSAGLDSIAAIEFVNTLSERLCLKIEHTALFDHPTLNSLAGFLFLSSELASIDVVDALPREENQPVAEVRVLETRNERHITIAAWDFTLAGGITTSSELRSLSMRALSVNTDVPLARWATPTPGAKPSAAYGSFMTSDQLSLDHGAFGISLAEARSMDPQQGLVLSVGYSVLRQCSDFSSSRSSFTNSNIGVFVGVESSGLERKEASVFSASGGALSVTAGRLSFSLGLVGPCYSIDAACASSLAALHACVTTL</sequence>
<dbReference type="InterPro" id="IPR009081">
    <property type="entry name" value="PP-bd_ACP"/>
</dbReference>
<accession>A0A8J2S9M1</accession>
<dbReference type="GO" id="GO:0031177">
    <property type="term" value="F:phosphopantetheine binding"/>
    <property type="evidence" value="ECO:0007669"/>
    <property type="project" value="InterPro"/>
</dbReference>
<dbReference type="PANTHER" id="PTHR43775">
    <property type="entry name" value="FATTY ACID SYNTHASE"/>
    <property type="match status" value="1"/>
</dbReference>
<dbReference type="Pfam" id="PF00550">
    <property type="entry name" value="PP-binding"/>
    <property type="match status" value="1"/>
</dbReference>